<dbReference type="KEGG" id="tmn:UCRPA7_5479"/>
<gene>
    <name evidence="1" type="ORF">UCRPA7_5479</name>
</gene>
<name>R8BI54_PHAM7</name>
<keyword evidence="2" id="KW-1185">Reference proteome</keyword>
<proteinExistence type="predicted"/>
<dbReference type="HOGENOM" id="CLU_1428917_0_0_1"/>
<dbReference type="EMBL" id="KB933181">
    <property type="protein sequence ID" value="EON99015.1"/>
    <property type="molecule type" value="Genomic_DNA"/>
</dbReference>
<dbReference type="RefSeq" id="XP_007916217.1">
    <property type="nucleotide sequence ID" value="XM_007918026.1"/>
</dbReference>
<dbReference type="Proteomes" id="UP000014074">
    <property type="component" value="Unassembled WGS sequence"/>
</dbReference>
<dbReference type="AlphaFoldDB" id="R8BI54"/>
<organism evidence="1 2">
    <name type="scientific">Phaeoacremonium minimum (strain UCR-PA7)</name>
    <name type="common">Esca disease fungus</name>
    <name type="synonym">Togninia minima</name>
    <dbReference type="NCBI Taxonomy" id="1286976"/>
    <lineage>
        <taxon>Eukaryota</taxon>
        <taxon>Fungi</taxon>
        <taxon>Dikarya</taxon>
        <taxon>Ascomycota</taxon>
        <taxon>Pezizomycotina</taxon>
        <taxon>Sordariomycetes</taxon>
        <taxon>Sordariomycetidae</taxon>
        <taxon>Togniniales</taxon>
        <taxon>Togniniaceae</taxon>
        <taxon>Phaeoacremonium</taxon>
    </lineage>
</organism>
<protein>
    <submittedName>
        <fullName evidence="1">Uncharacterized protein</fullName>
    </submittedName>
</protein>
<evidence type="ECO:0000313" key="1">
    <source>
        <dbReference type="EMBL" id="EON99015.1"/>
    </source>
</evidence>
<sequence length="190" mass="20987">MGISSASAHKGDRLVIRNDVAAEQSISPHSTTGRAMDYNKAEEELEGSSQTNRSQQFWPPSSEVQRCSLDLDLDLYLGLEPDRDFDLKIESPDNQLHNLSTALDTLCAASESLKIEYDYRPSKQLLSINISMAKREHSHIIGSIGEQITTGRSRARAILAENPETREQLAAIIALVRPASDVQVRPSSLD</sequence>
<reference evidence="2" key="1">
    <citation type="journal article" date="2013" name="Genome Announc.">
        <title>Draft genome sequence of the ascomycete Phaeoacremonium aleophilum strain UCR-PA7, a causal agent of the esca disease complex in grapevines.</title>
        <authorList>
            <person name="Blanco-Ulate B."/>
            <person name="Rolshausen P."/>
            <person name="Cantu D."/>
        </authorList>
    </citation>
    <scope>NUCLEOTIDE SEQUENCE [LARGE SCALE GENOMIC DNA]</scope>
    <source>
        <strain evidence="2">UCR-PA7</strain>
    </source>
</reference>
<dbReference type="GeneID" id="19326038"/>
<accession>R8BI54</accession>
<evidence type="ECO:0000313" key="2">
    <source>
        <dbReference type="Proteomes" id="UP000014074"/>
    </source>
</evidence>